<evidence type="ECO:0000256" key="1">
    <source>
        <dbReference type="SAM" id="MobiDB-lite"/>
    </source>
</evidence>
<feature type="region of interest" description="Disordered" evidence="1">
    <location>
        <begin position="142"/>
        <end position="187"/>
    </location>
</feature>
<proteinExistence type="predicted"/>
<dbReference type="Gramene" id="QL09p036125:mrna">
    <property type="protein sequence ID" value="QL09p036125:mrna"/>
    <property type="gene ID" value="QL09p036125"/>
</dbReference>
<evidence type="ECO:0000313" key="2">
    <source>
        <dbReference type="EnsemblPlants" id="QL09p036125:mrna"/>
    </source>
</evidence>
<keyword evidence="3" id="KW-1185">Reference proteome</keyword>
<name>A0A7N2MJI1_QUELO</name>
<reference evidence="2" key="2">
    <citation type="submission" date="2021-01" db="UniProtKB">
        <authorList>
            <consortium name="EnsemblPlants"/>
        </authorList>
    </citation>
    <scope>IDENTIFICATION</scope>
</reference>
<organism evidence="2 3">
    <name type="scientific">Quercus lobata</name>
    <name type="common">Valley oak</name>
    <dbReference type="NCBI Taxonomy" id="97700"/>
    <lineage>
        <taxon>Eukaryota</taxon>
        <taxon>Viridiplantae</taxon>
        <taxon>Streptophyta</taxon>
        <taxon>Embryophyta</taxon>
        <taxon>Tracheophyta</taxon>
        <taxon>Spermatophyta</taxon>
        <taxon>Magnoliopsida</taxon>
        <taxon>eudicotyledons</taxon>
        <taxon>Gunneridae</taxon>
        <taxon>Pentapetalae</taxon>
        <taxon>rosids</taxon>
        <taxon>fabids</taxon>
        <taxon>Fagales</taxon>
        <taxon>Fagaceae</taxon>
        <taxon>Quercus</taxon>
    </lineage>
</organism>
<evidence type="ECO:0000313" key="3">
    <source>
        <dbReference type="Proteomes" id="UP000594261"/>
    </source>
</evidence>
<reference evidence="2 3" key="1">
    <citation type="journal article" date="2016" name="G3 (Bethesda)">
        <title>First Draft Assembly and Annotation of the Genome of a California Endemic Oak Quercus lobata Nee (Fagaceae).</title>
        <authorList>
            <person name="Sork V.L."/>
            <person name="Fitz-Gibbon S.T."/>
            <person name="Puiu D."/>
            <person name="Crepeau M."/>
            <person name="Gugger P.F."/>
            <person name="Sherman R."/>
            <person name="Stevens K."/>
            <person name="Langley C.H."/>
            <person name="Pellegrini M."/>
            <person name="Salzberg S.L."/>
        </authorList>
    </citation>
    <scope>NUCLEOTIDE SEQUENCE [LARGE SCALE GENOMIC DNA]</scope>
    <source>
        <strain evidence="2 3">cv. SW786</strain>
    </source>
</reference>
<dbReference type="AlphaFoldDB" id="A0A7N2MJI1"/>
<protein>
    <submittedName>
        <fullName evidence="2">Uncharacterized protein</fullName>
    </submittedName>
</protein>
<dbReference type="Proteomes" id="UP000594261">
    <property type="component" value="Chromosome 9"/>
</dbReference>
<dbReference type="InParanoid" id="A0A7N2MJI1"/>
<sequence length="187" mass="20696">MTIEAAEKISSIIGDVAWPIEPKYADGETFLRVKVAIDLSLPLCRGRLISLENKKQIWATVRHSESEGNALQKGKEGDESIGLEHCTTKSNGRNSINSNKDTLPADQNKFNYEINRDFTQSMGSDMQHKGFDAQIKETNDELSKFDSSGPSHLIFFGPESRASPTPPILAQFSESREETARVSPPAK</sequence>
<dbReference type="EnsemblPlants" id="QL09p036125:mrna">
    <property type="protein sequence ID" value="QL09p036125:mrna"/>
    <property type="gene ID" value="QL09p036125"/>
</dbReference>
<dbReference type="EMBL" id="LRBV02000009">
    <property type="status" value="NOT_ANNOTATED_CDS"/>
    <property type="molecule type" value="Genomic_DNA"/>
</dbReference>
<accession>A0A7N2MJI1</accession>